<feature type="compositionally biased region" description="Polar residues" evidence="1">
    <location>
        <begin position="464"/>
        <end position="473"/>
    </location>
</feature>
<dbReference type="Proteomes" id="UP000664859">
    <property type="component" value="Unassembled WGS sequence"/>
</dbReference>
<evidence type="ECO:0008006" key="4">
    <source>
        <dbReference type="Google" id="ProtNLM"/>
    </source>
</evidence>
<dbReference type="GO" id="GO:0030244">
    <property type="term" value="P:cellulose biosynthetic process"/>
    <property type="evidence" value="ECO:0007669"/>
    <property type="project" value="InterPro"/>
</dbReference>
<evidence type="ECO:0000256" key="1">
    <source>
        <dbReference type="SAM" id="MobiDB-lite"/>
    </source>
</evidence>
<feature type="region of interest" description="Disordered" evidence="1">
    <location>
        <begin position="431"/>
        <end position="473"/>
    </location>
</feature>
<feature type="compositionally biased region" description="Basic and acidic residues" evidence="1">
    <location>
        <begin position="323"/>
        <end position="334"/>
    </location>
</feature>
<keyword evidence="3" id="KW-1185">Reference proteome</keyword>
<gene>
    <name evidence="2" type="ORF">JKP88DRAFT_264407</name>
</gene>
<dbReference type="EMBL" id="JAFCMP010000501">
    <property type="protein sequence ID" value="KAG5179077.1"/>
    <property type="molecule type" value="Genomic_DNA"/>
</dbReference>
<name>A0A835YS67_9STRA</name>
<dbReference type="AlphaFoldDB" id="A0A835YS67"/>
<proteinExistence type="predicted"/>
<protein>
    <recommendedName>
        <fullName evidence="4">Glycosyltransferase family 92 protein</fullName>
    </recommendedName>
</protein>
<dbReference type="InterPro" id="IPR044224">
    <property type="entry name" value="KOBITO1-like"/>
</dbReference>
<reference evidence="2" key="1">
    <citation type="submission" date="2021-02" db="EMBL/GenBank/DDBJ databases">
        <title>First Annotated Genome of the Yellow-green Alga Tribonema minus.</title>
        <authorList>
            <person name="Mahan K.M."/>
        </authorList>
    </citation>
    <scope>NUCLEOTIDE SEQUENCE</scope>
    <source>
        <strain evidence="2">UTEX B ZZ1240</strain>
    </source>
</reference>
<feature type="region of interest" description="Disordered" evidence="1">
    <location>
        <begin position="318"/>
        <end position="352"/>
    </location>
</feature>
<organism evidence="2 3">
    <name type="scientific">Tribonema minus</name>
    <dbReference type="NCBI Taxonomy" id="303371"/>
    <lineage>
        <taxon>Eukaryota</taxon>
        <taxon>Sar</taxon>
        <taxon>Stramenopiles</taxon>
        <taxon>Ochrophyta</taxon>
        <taxon>PX clade</taxon>
        <taxon>Xanthophyceae</taxon>
        <taxon>Tribonematales</taxon>
        <taxon>Tribonemataceae</taxon>
        <taxon>Tribonema</taxon>
    </lineage>
</organism>
<dbReference type="PANTHER" id="PTHR46701">
    <property type="entry name" value="GLYCOSYLTRANSFERASE-LIKE KOBITO 1"/>
    <property type="match status" value="1"/>
</dbReference>
<accession>A0A835YS67</accession>
<comment type="caution">
    <text evidence="2">The sequence shown here is derived from an EMBL/GenBank/DDBJ whole genome shotgun (WGS) entry which is preliminary data.</text>
</comment>
<evidence type="ECO:0000313" key="3">
    <source>
        <dbReference type="Proteomes" id="UP000664859"/>
    </source>
</evidence>
<evidence type="ECO:0000313" key="2">
    <source>
        <dbReference type="EMBL" id="KAG5179077.1"/>
    </source>
</evidence>
<dbReference type="OrthoDB" id="201886at2759"/>
<dbReference type="GO" id="GO:0009737">
    <property type="term" value="P:response to abscisic acid"/>
    <property type="evidence" value="ECO:0007669"/>
    <property type="project" value="InterPro"/>
</dbReference>
<dbReference type="PANTHER" id="PTHR46701:SF7">
    <property type="entry name" value="GLYCOSYLTRANSFERASE-LIKE KOBITO 1"/>
    <property type="match status" value="1"/>
</dbReference>
<sequence length="504" mass="55349">MRRLHAINLQFPRSLWPPPRSERSTEVQARQTLNAELALQLAARAGLHWLLHIDIDELFWTPDDSIQSHFAMLRRCDVYQMTYTNHEGVPEAPLRDYADCFTAVTLFKRHFMSLPLSGDARGAMDWWRRRTYHGQYMLGYDCGKSVVRVGCGALPRNVHAWRLPPPLPSDSSSGSAPRSRTALADPRNMDMGAYLPLPEHCPCILHYINCGWGWYRDKYALLARFGDAWFGGKLPIAPSFHLDSRDVLWQREGSVAAADGSQSAFATWRDDSSSSEVLPAAQQMGSRVALRQRESGQSAATTWRDDSSSTAAALPSIVGKQTDSAEHAAARRSNDAGAGDEAPPIECSSDQHVGWTRRDKALRRIYETQVEVCAARDRAQVERSLSAGVCMRILGPRGVIEGARRAHASCSRAQHDSELCTVSEDRNGCSLESEGNGVAAGGSGEGSSSAVSEEPSVREETLRHTTPVQSTSLSISDTANGIRSSAMAGYEKAWLISCAAKDFL</sequence>